<keyword evidence="1" id="KW-0812">Transmembrane</keyword>
<evidence type="ECO:0000313" key="2">
    <source>
        <dbReference type="EMBL" id="OGI79242.1"/>
    </source>
</evidence>
<dbReference type="Proteomes" id="UP000177052">
    <property type="component" value="Unassembled WGS sequence"/>
</dbReference>
<comment type="caution">
    <text evidence="2">The sequence shown here is derived from an EMBL/GenBank/DDBJ whole genome shotgun (WGS) entry which is preliminary data.</text>
</comment>
<proteinExistence type="predicted"/>
<name>A0A1F6WBN2_9BACT</name>
<feature type="transmembrane region" description="Helical" evidence="1">
    <location>
        <begin position="20"/>
        <end position="42"/>
    </location>
</feature>
<accession>A0A1F6WBN2</accession>
<sequence length="163" mass="18135">MDKISEQIKKVGKSKILVKILYVLAVLIIAKLVFFAGIMVGFHKASFGRAWGEHYNENFGIGRKNLGMMNFGNIGMMDYFPNAHGAIGEIIKMELPNIIVQDKDNTEKVIAINVDTKIQKARTSITINDLKIADFIVTIGTPNEKGVIEAKLIRVISSPQFLK</sequence>
<dbReference type="AlphaFoldDB" id="A0A1F6WBN2"/>
<gene>
    <name evidence="2" type="ORF">A3F19_01185</name>
</gene>
<reference evidence="2 3" key="1">
    <citation type="journal article" date="2016" name="Nat. Commun.">
        <title>Thousands of microbial genomes shed light on interconnected biogeochemical processes in an aquifer system.</title>
        <authorList>
            <person name="Anantharaman K."/>
            <person name="Brown C.T."/>
            <person name="Hug L.A."/>
            <person name="Sharon I."/>
            <person name="Castelle C.J."/>
            <person name="Probst A.J."/>
            <person name="Thomas B.C."/>
            <person name="Singh A."/>
            <person name="Wilkins M.J."/>
            <person name="Karaoz U."/>
            <person name="Brodie E.L."/>
            <person name="Williams K.H."/>
            <person name="Hubbard S.S."/>
            <person name="Banfield J.F."/>
        </authorList>
    </citation>
    <scope>NUCLEOTIDE SEQUENCE [LARGE SCALE GENOMIC DNA]</scope>
</reference>
<organism evidence="2 3">
    <name type="scientific">Candidatus Nomurabacteria bacterium RIFCSPHIGHO2_12_FULL_37_29</name>
    <dbReference type="NCBI Taxonomy" id="1801759"/>
    <lineage>
        <taxon>Bacteria</taxon>
        <taxon>Candidatus Nomuraibacteriota</taxon>
    </lineage>
</organism>
<dbReference type="EMBL" id="MFUJ01000020">
    <property type="protein sequence ID" value="OGI79242.1"/>
    <property type="molecule type" value="Genomic_DNA"/>
</dbReference>
<keyword evidence="1" id="KW-0472">Membrane</keyword>
<evidence type="ECO:0008006" key="4">
    <source>
        <dbReference type="Google" id="ProtNLM"/>
    </source>
</evidence>
<evidence type="ECO:0000256" key="1">
    <source>
        <dbReference type="SAM" id="Phobius"/>
    </source>
</evidence>
<protein>
    <recommendedName>
        <fullName evidence="4">DUF5666 domain-containing protein</fullName>
    </recommendedName>
</protein>
<keyword evidence="1" id="KW-1133">Transmembrane helix</keyword>
<evidence type="ECO:0000313" key="3">
    <source>
        <dbReference type="Proteomes" id="UP000177052"/>
    </source>
</evidence>